<dbReference type="EMBL" id="JAVDPY010000004">
    <property type="protein sequence ID" value="MDR6334052.1"/>
    <property type="molecule type" value="Genomic_DNA"/>
</dbReference>
<keyword evidence="5" id="KW-1185">Reference proteome</keyword>
<dbReference type="RefSeq" id="WP_169122586.1">
    <property type="nucleotide sequence ID" value="NZ_BSDO01000003.1"/>
</dbReference>
<organism evidence="2 4">
    <name type="scientific">Xanthobacter flavus</name>
    <dbReference type="NCBI Taxonomy" id="281"/>
    <lineage>
        <taxon>Bacteria</taxon>
        <taxon>Pseudomonadati</taxon>
        <taxon>Pseudomonadota</taxon>
        <taxon>Alphaproteobacteria</taxon>
        <taxon>Hyphomicrobiales</taxon>
        <taxon>Xanthobacteraceae</taxon>
        <taxon>Xanthobacter</taxon>
    </lineage>
</organism>
<evidence type="ECO:0000256" key="1">
    <source>
        <dbReference type="SAM" id="SignalP"/>
    </source>
</evidence>
<comment type="caution">
    <text evidence="2">The sequence shown here is derived from an EMBL/GenBank/DDBJ whole genome shotgun (WGS) entry which is preliminary data.</text>
</comment>
<reference evidence="2" key="1">
    <citation type="submission" date="2022-12" db="EMBL/GenBank/DDBJ databases">
        <title>Reference genome sequencing for broad-spectrum identification of bacterial and archaeal isolates by mass spectrometry.</title>
        <authorList>
            <person name="Sekiguchi Y."/>
            <person name="Tourlousse D.M."/>
        </authorList>
    </citation>
    <scope>NUCLEOTIDE SEQUENCE</scope>
    <source>
        <strain evidence="2">301</strain>
    </source>
</reference>
<feature type="chain" id="PRO_5040731742" evidence="1">
    <location>
        <begin position="25"/>
        <end position="145"/>
    </location>
</feature>
<accession>A0A9W6FJZ6</accession>
<dbReference type="Proteomes" id="UP001245370">
    <property type="component" value="Unassembled WGS sequence"/>
</dbReference>
<protein>
    <submittedName>
        <fullName evidence="3">Surface antigen</fullName>
    </submittedName>
</protein>
<dbReference type="Proteomes" id="UP001144397">
    <property type="component" value="Unassembled WGS sequence"/>
</dbReference>
<dbReference type="GeneID" id="95763230"/>
<feature type="signal peptide" evidence="1">
    <location>
        <begin position="1"/>
        <end position="24"/>
    </location>
</feature>
<dbReference type="PIRSF" id="PIRSF002721">
    <property type="entry name" value="Surface_antigen_Rickettsia"/>
    <property type="match status" value="1"/>
</dbReference>
<evidence type="ECO:0000313" key="4">
    <source>
        <dbReference type="Proteomes" id="UP001144397"/>
    </source>
</evidence>
<dbReference type="EMBL" id="BSDO01000003">
    <property type="protein sequence ID" value="GLI22770.1"/>
    <property type="molecule type" value="Genomic_DNA"/>
</dbReference>
<proteinExistence type="predicted"/>
<dbReference type="PROSITE" id="PS51257">
    <property type="entry name" value="PROKAR_LIPOPROTEIN"/>
    <property type="match status" value="1"/>
</dbReference>
<dbReference type="InterPro" id="IPR016364">
    <property type="entry name" value="Surface_antigen_Rickettsia"/>
</dbReference>
<gene>
    <name evidence="3" type="ORF">GGQ86_002528</name>
    <name evidence="2" type="ORF">XFLAVUS301_24440</name>
</gene>
<sequence length="145" mass="14815">MFVRVFRVAPASAAVLALALGGCATDTTGNKATAALAALPTAPVMSGTVSGGLISGGIGNGLDDADRQRAYDAEISALETGGPGYPIGWKGDGTARGTVIAGPPYNRAGYQSCRDYSHTIYIDNRPQIARGAACRTAEGRWQPVS</sequence>
<evidence type="ECO:0000313" key="2">
    <source>
        <dbReference type="EMBL" id="GLI22770.1"/>
    </source>
</evidence>
<evidence type="ECO:0000313" key="3">
    <source>
        <dbReference type="EMBL" id="MDR6334052.1"/>
    </source>
</evidence>
<dbReference type="AlphaFoldDB" id="A0A9W6FJZ6"/>
<name>A0A9W6FJZ6_XANFL</name>
<reference evidence="3 5" key="2">
    <citation type="submission" date="2023-07" db="EMBL/GenBank/DDBJ databases">
        <title>Genomic Encyclopedia of Type Strains, Phase IV (KMG-IV): sequencing the most valuable type-strain genomes for metagenomic binning, comparative biology and taxonomic classification.</title>
        <authorList>
            <person name="Goeker M."/>
        </authorList>
    </citation>
    <scope>NUCLEOTIDE SEQUENCE [LARGE SCALE GENOMIC DNA]</scope>
    <source>
        <strain evidence="3 5">DSM 338</strain>
    </source>
</reference>
<evidence type="ECO:0000313" key="5">
    <source>
        <dbReference type="Proteomes" id="UP001245370"/>
    </source>
</evidence>
<keyword evidence="1" id="KW-0732">Signal</keyword>